<feature type="transmembrane region" description="Helical" evidence="6">
    <location>
        <begin position="191"/>
        <end position="213"/>
    </location>
</feature>
<reference evidence="8" key="2">
    <citation type="submission" date="2023-06" db="EMBL/GenBank/DDBJ databases">
        <authorList>
            <consortium name="Lawrence Berkeley National Laboratory"/>
            <person name="Haridas S."/>
            <person name="Hensen N."/>
            <person name="Bonometti L."/>
            <person name="Westerberg I."/>
            <person name="Brannstrom I.O."/>
            <person name="Guillou S."/>
            <person name="Cros-Aarteil S."/>
            <person name="Calhoun S."/>
            <person name="Kuo A."/>
            <person name="Mondo S."/>
            <person name="Pangilinan J."/>
            <person name="Riley R."/>
            <person name="Labutti K."/>
            <person name="Andreopoulos B."/>
            <person name="Lipzen A."/>
            <person name="Chen C."/>
            <person name="Yanf M."/>
            <person name="Daum C."/>
            <person name="Ng V."/>
            <person name="Clum A."/>
            <person name="Steindorff A."/>
            <person name="Ohm R."/>
            <person name="Martin F."/>
            <person name="Silar P."/>
            <person name="Natvig D."/>
            <person name="Lalanne C."/>
            <person name="Gautier V."/>
            <person name="Ament-Velasquez S.L."/>
            <person name="Kruys A."/>
            <person name="Hutchinson M.I."/>
            <person name="Powell A.J."/>
            <person name="Barry K."/>
            <person name="Miller A.N."/>
            <person name="Grigoriev I.V."/>
            <person name="Debuchy R."/>
            <person name="Gladieux P."/>
            <person name="Thoren M.H."/>
            <person name="Johannesson H."/>
        </authorList>
    </citation>
    <scope>NUCLEOTIDE SEQUENCE</scope>
    <source>
        <strain evidence="8">CBS 955.72</strain>
    </source>
</reference>
<dbReference type="GO" id="GO:0016020">
    <property type="term" value="C:membrane"/>
    <property type="evidence" value="ECO:0007669"/>
    <property type="project" value="UniProtKB-SubCell"/>
</dbReference>
<comment type="caution">
    <text evidence="8">The sequence shown here is derived from an EMBL/GenBank/DDBJ whole genome shotgun (WGS) entry which is preliminary data.</text>
</comment>
<accession>A0AAJ0HJN8</accession>
<name>A0AAJ0HJN8_9PEZI</name>
<feature type="chain" id="PRO_5042605461" description="Mid2 domain-containing protein" evidence="7">
    <location>
        <begin position="22"/>
        <end position="288"/>
    </location>
</feature>
<keyword evidence="4 6" id="KW-0472">Membrane</keyword>
<evidence type="ECO:0000256" key="1">
    <source>
        <dbReference type="ARBA" id="ARBA00004167"/>
    </source>
</evidence>
<feature type="region of interest" description="Disordered" evidence="5">
    <location>
        <begin position="138"/>
        <end position="186"/>
    </location>
</feature>
<evidence type="ECO:0000256" key="6">
    <source>
        <dbReference type="SAM" id="Phobius"/>
    </source>
</evidence>
<feature type="signal peptide" evidence="7">
    <location>
        <begin position="1"/>
        <end position="21"/>
    </location>
</feature>
<dbReference type="AlphaFoldDB" id="A0AAJ0HJN8"/>
<keyword evidence="3 6" id="KW-1133">Transmembrane helix</keyword>
<dbReference type="InterPro" id="IPR051694">
    <property type="entry name" value="Immunoregulatory_rcpt-like"/>
</dbReference>
<evidence type="ECO:0000256" key="2">
    <source>
        <dbReference type="ARBA" id="ARBA00022692"/>
    </source>
</evidence>
<evidence type="ECO:0008006" key="10">
    <source>
        <dbReference type="Google" id="ProtNLM"/>
    </source>
</evidence>
<dbReference type="Proteomes" id="UP001275084">
    <property type="component" value="Unassembled WGS sequence"/>
</dbReference>
<evidence type="ECO:0000313" key="8">
    <source>
        <dbReference type="EMBL" id="KAK3353881.1"/>
    </source>
</evidence>
<dbReference type="EMBL" id="JAUIQD010000004">
    <property type="protein sequence ID" value="KAK3353881.1"/>
    <property type="molecule type" value="Genomic_DNA"/>
</dbReference>
<reference evidence="8" key="1">
    <citation type="journal article" date="2023" name="Mol. Phylogenet. Evol.">
        <title>Genome-scale phylogeny and comparative genomics of the fungal order Sordariales.</title>
        <authorList>
            <person name="Hensen N."/>
            <person name="Bonometti L."/>
            <person name="Westerberg I."/>
            <person name="Brannstrom I.O."/>
            <person name="Guillou S."/>
            <person name="Cros-Aarteil S."/>
            <person name="Calhoun S."/>
            <person name="Haridas S."/>
            <person name="Kuo A."/>
            <person name="Mondo S."/>
            <person name="Pangilinan J."/>
            <person name="Riley R."/>
            <person name="LaButti K."/>
            <person name="Andreopoulos B."/>
            <person name="Lipzen A."/>
            <person name="Chen C."/>
            <person name="Yan M."/>
            <person name="Daum C."/>
            <person name="Ng V."/>
            <person name="Clum A."/>
            <person name="Steindorff A."/>
            <person name="Ohm R.A."/>
            <person name="Martin F."/>
            <person name="Silar P."/>
            <person name="Natvig D.O."/>
            <person name="Lalanne C."/>
            <person name="Gautier V."/>
            <person name="Ament-Velasquez S.L."/>
            <person name="Kruys A."/>
            <person name="Hutchinson M.I."/>
            <person name="Powell A.J."/>
            <person name="Barry K."/>
            <person name="Miller A.N."/>
            <person name="Grigoriev I.V."/>
            <person name="Debuchy R."/>
            <person name="Gladieux P."/>
            <person name="Hiltunen Thoren M."/>
            <person name="Johannesson H."/>
        </authorList>
    </citation>
    <scope>NUCLEOTIDE SEQUENCE</scope>
    <source>
        <strain evidence="8">CBS 955.72</strain>
    </source>
</reference>
<keyword evidence="7" id="KW-0732">Signal</keyword>
<organism evidence="8 9">
    <name type="scientific">Lasiosphaeria hispida</name>
    <dbReference type="NCBI Taxonomy" id="260671"/>
    <lineage>
        <taxon>Eukaryota</taxon>
        <taxon>Fungi</taxon>
        <taxon>Dikarya</taxon>
        <taxon>Ascomycota</taxon>
        <taxon>Pezizomycotina</taxon>
        <taxon>Sordariomycetes</taxon>
        <taxon>Sordariomycetidae</taxon>
        <taxon>Sordariales</taxon>
        <taxon>Lasiosphaeriaceae</taxon>
        <taxon>Lasiosphaeria</taxon>
    </lineage>
</organism>
<comment type="subcellular location">
    <subcellularLocation>
        <location evidence="1">Membrane</location>
        <topology evidence="1">Single-pass membrane protein</topology>
    </subcellularLocation>
</comment>
<evidence type="ECO:0000313" key="9">
    <source>
        <dbReference type="Proteomes" id="UP001275084"/>
    </source>
</evidence>
<feature type="compositionally biased region" description="Low complexity" evidence="5">
    <location>
        <begin position="138"/>
        <end position="178"/>
    </location>
</feature>
<evidence type="ECO:0000256" key="5">
    <source>
        <dbReference type="SAM" id="MobiDB-lite"/>
    </source>
</evidence>
<feature type="region of interest" description="Disordered" evidence="5">
    <location>
        <begin position="267"/>
        <end position="288"/>
    </location>
</feature>
<evidence type="ECO:0000256" key="4">
    <source>
        <dbReference type="ARBA" id="ARBA00023136"/>
    </source>
</evidence>
<evidence type="ECO:0000256" key="3">
    <source>
        <dbReference type="ARBA" id="ARBA00022989"/>
    </source>
</evidence>
<proteinExistence type="predicted"/>
<keyword evidence="2 6" id="KW-0812">Transmembrane</keyword>
<dbReference type="GO" id="GO:0071944">
    <property type="term" value="C:cell periphery"/>
    <property type="evidence" value="ECO:0007669"/>
    <property type="project" value="UniProtKB-ARBA"/>
</dbReference>
<gene>
    <name evidence="8" type="ORF">B0T25DRAFT_581552</name>
</gene>
<evidence type="ECO:0000256" key="7">
    <source>
        <dbReference type="SAM" id="SignalP"/>
    </source>
</evidence>
<sequence>MAWNLLSVLSLFARSLLHPRAVTPTNSTMNATNFPAINGTKIETDSGGPTYDSYPVVLLGNYTFWPLSYDDNRDSFAVLVTDNETNVINAIEAPGARYIDWIAIDSANETVTFVGQADRVAVLAWDALSAATVHTSTYSTATQSSTATGTGTGTGTRTAASSPTTSGTNPTAAPTNSSTPPPPASPSSLNVGAIAGGVVGGVAVLAVVLWLLVGRQAWARWRQGRREVEGMGGNPRGLDGRSEVGYVQDSKTVTDGGEGRIGAWLSGMRQARPGPPESVGGLSGTTAR</sequence>
<dbReference type="PANTHER" id="PTHR15549">
    <property type="entry name" value="PAIRED IMMUNOGLOBULIN-LIKE TYPE 2 RECEPTOR"/>
    <property type="match status" value="1"/>
</dbReference>
<keyword evidence="9" id="KW-1185">Reference proteome</keyword>
<protein>
    <recommendedName>
        <fullName evidence="10">Mid2 domain-containing protein</fullName>
    </recommendedName>
</protein>